<reference evidence="2" key="1">
    <citation type="submission" date="2011-02" db="EMBL/GenBank/DDBJ databases">
        <title>The complete genome of Planctomyces brasiliensis DSM 5305.</title>
        <authorList>
            <person name="Lucas S."/>
            <person name="Copeland A."/>
            <person name="Lapidus A."/>
            <person name="Bruce D."/>
            <person name="Goodwin L."/>
            <person name="Pitluck S."/>
            <person name="Kyrpides N."/>
            <person name="Mavromatis K."/>
            <person name="Pagani I."/>
            <person name="Ivanova N."/>
            <person name="Ovchinnikova G."/>
            <person name="Lu M."/>
            <person name="Detter J.C."/>
            <person name="Han C."/>
            <person name="Land M."/>
            <person name="Hauser L."/>
            <person name="Markowitz V."/>
            <person name="Cheng J.-F."/>
            <person name="Hugenholtz P."/>
            <person name="Woyke T."/>
            <person name="Wu D."/>
            <person name="Tindall B."/>
            <person name="Pomrenke H.G."/>
            <person name="Brambilla E."/>
            <person name="Klenk H.-P."/>
            <person name="Eisen J.A."/>
        </authorList>
    </citation>
    <scope>NUCLEOTIDE SEQUENCE [LARGE SCALE GENOMIC DNA]</scope>
    <source>
        <strain evidence="2">ATCC 49424 / DSM 5305 / JCM 21570 / NBRC 103401 / IFAM 1448</strain>
    </source>
</reference>
<dbReference type="RefSeq" id="WP_013629579.1">
    <property type="nucleotide sequence ID" value="NC_015174.1"/>
</dbReference>
<evidence type="ECO:0000313" key="1">
    <source>
        <dbReference type="EMBL" id="ADY60859.1"/>
    </source>
</evidence>
<dbReference type="STRING" id="756272.Plabr_3262"/>
<proteinExistence type="predicted"/>
<dbReference type="EMBL" id="CP002546">
    <property type="protein sequence ID" value="ADY60859.1"/>
    <property type="molecule type" value="Genomic_DNA"/>
</dbReference>
<accession>F0SKA2</accession>
<dbReference type="Proteomes" id="UP000006860">
    <property type="component" value="Chromosome"/>
</dbReference>
<protein>
    <submittedName>
        <fullName evidence="1">Uncharacterized protein</fullName>
    </submittedName>
</protein>
<name>F0SKA2_RUBBR</name>
<dbReference type="HOGENOM" id="CLU_852294_0_0_0"/>
<dbReference type="AlphaFoldDB" id="F0SKA2"/>
<evidence type="ECO:0000313" key="2">
    <source>
        <dbReference type="Proteomes" id="UP000006860"/>
    </source>
</evidence>
<organism evidence="1 2">
    <name type="scientific">Rubinisphaera brasiliensis (strain ATCC 49424 / DSM 5305 / JCM 21570 / IAM 15109 / NBRC 103401 / IFAM 1448)</name>
    <name type="common">Planctomyces brasiliensis</name>
    <dbReference type="NCBI Taxonomy" id="756272"/>
    <lineage>
        <taxon>Bacteria</taxon>
        <taxon>Pseudomonadati</taxon>
        <taxon>Planctomycetota</taxon>
        <taxon>Planctomycetia</taxon>
        <taxon>Planctomycetales</taxon>
        <taxon>Planctomycetaceae</taxon>
        <taxon>Rubinisphaera</taxon>
    </lineage>
</organism>
<sequence>MLDWEHVFKHSPVPQFLVDREHKIVARSDSTASDCLGNASANLADLIPASFGSEVENWARAVLESDSKEFATIAFSWDADGATSCRLHAKPLETAGNRFLLITVEKLNETGVSPDLRMEAIGLVSRYVVHETNNACGGALLAAENGLALLHEIDSADLIRESLLQIGEAMQSCGRMSHELLAFGRDDHSWTSDWSLHDLGRRAVMLATKLSPSGCASPSLELLTDDKTTHLNGLEVIFSIGQILLTLMAACESTISPVLSQFQNAGAYGFTLRVNGCNASSPATERVSTRFLELSGTLLRKNGLFEVASMAGADNRYSRIIFSGGG</sequence>
<dbReference type="KEGG" id="pbs:Plabr_3262"/>
<keyword evidence="2" id="KW-1185">Reference proteome</keyword>
<gene>
    <name evidence="1" type="ordered locus">Plabr_3262</name>
</gene>